<evidence type="ECO:0000259" key="1">
    <source>
        <dbReference type="Pfam" id="PF01370"/>
    </source>
</evidence>
<protein>
    <submittedName>
        <fullName evidence="3">UDP-2-acetamido-2,6-beta-L-arabino-hexul-4-ose reductase</fullName>
        <ecNumber evidence="3">1.1.1.367</ecNumber>
    </submittedName>
</protein>
<dbReference type="InterPro" id="IPR011051">
    <property type="entry name" value="RmlC_Cupin_sf"/>
</dbReference>
<dbReference type="InterPro" id="IPR001509">
    <property type="entry name" value="Epimerase_deHydtase"/>
</dbReference>
<dbReference type="PANTHER" id="PTHR43245">
    <property type="entry name" value="BIFUNCTIONAL POLYMYXIN RESISTANCE PROTEIN ARNA"/>
    <property type="match status" value="1"/>
</dbReference>
<dbReference type="Pfam" id="PF01370">
    <property type="entry name" value="Epimerase"/>
    <property type="match status" value="1"/>
</dbReference>
<feature type="domain" description="NAD-dependent epimerase/dehydratase" evidence="1">
    <location>
        <begin position="7"/>
        <end position="187"/>
    </location>
</feature>
<dbReference type="InterPro" id="IPR036291">
    <property type="entry name" value="NAD(P)-bd_dom_sf"/>
</dbReference>
<proteinExistence type="predicted"/>
<dbReference type="InterPro" id="IPR029303">
    <property type="entry name" value="CapF_C"/>
</dbReference>
<sequence length="369" mass="41941">MKLKVGITGQNGFIGYHVVQQIRLSPEKYEIIPFEKEYFTDADKLQLFVKNCDAVIHLAAMNRGDEKEIYATNISLVQKLISAMEITDSTPHILFSSSTQEARGNPYGNSKKEGAELFAAWAEKNHAVFSHFVIPNVFGPFSRPYYNTVVATFCHQLTHNETPRIDVDATLDLIYVGDLAKEFIAHLYDTESTVISPKPVAEINVSRLLAKLQEFKAWYFEKGMIPALPTRFDVNLFNTFRSYANDIIPIYPELHTDPRGAFVEVMKEMTGGQTSFSTTVPGITRGNHYHLRKIERFCVVKGKALIQTRRVGTDIVNEYEVSGEKPACIDMPIYYTHNITNIGDEELLTIFWINELFDPNDPDTYFEAV</sequence>
<dbReference type="EMBL" id="VSSQ01000449">
    <property type="protein sequence ID" value="MPL94970.1"/>
    <property type="molecule type" value="Genomic_DNA"/>
</dbReference>
<name>A0A644VUS8_9ZZZZ</name>
<dbReference type="SUPFAM" id="SSF51182">
    <property type="entry name" value="RmlC-like cupins"/>
    <property type="match status" value="1"/>
</dbReference>
<dbReference type="SUPFAM" id="SSF51735">
    <property type="entry name" value="NAD(P)-binding Rossmann-fold domains"/>
    <property type="match status" value="1"/>
</dbReference>
<gene>
    <name evidence="3" type="primary">wbjC_6</name>
    <name evidence="3" type="ORF">SDC9_41133</name>
</gene>
<dbReference type="InterPro" id="IPR050177">
    <property type="entry name" value="Lipid_A_modif_metabolic_enz"/>
</dbReference>
<dbReference type="Pfam" id="PF14667">
    <property type="entry name" value="Polysacc_synt_C"/>
    <property type="match status" value="1"/>
</dbReference>
<dbReference type="AlphaFoldDB" id="A0A644VUS8"/>
<dbReference type="InterPro" id="IPR014710">
    <property type="entry name" value="RmlC-like_jellyroll"/>
</dbReference>
<dbReference type="GO" id="GO:0016491">
    <property type="term" value="F:oxidoreductase activity"/>
    <property type="evidence" value="ECO:0007669"/>
    <property type="project" value="UniProtKB-KW"/>
</dbReference>
<accession>A0A644VUS8</accession>
<dbReference type="Gene3D" id="2.60.120.10">
    <property type="entry name" value="Jelly Rolls"/>
    <property type="match status" value="1"/>
</dbReference>
<comment type="caution">
    <text evidence="3">The sequence shown here is derived from an EMBL/GenBank/DDBJ whole genome shotgun (WGS) entry which is preliminary data.</text>
</comment>
<feature type="domain" description="Capsular polysaccharide assembling protein CapF C-terminal" evidence="2">
    <location>
        <begin position="255"/>
        <end position="365"/>
    </location>
</feature>
<keyword evidence="3" id="KW-0560">Oxidoreductase</keyword>
<dbReference type="CDD" id="cd07007">
    <property type="entry name" value="cupin_CapF-like_C"/>
    <property type="match status" value="1"/>
</dbReference>
<dbReference type="EC" id="1.1.1.367" evidence="3"/>
<dbReference type="PANTHER" id="PTHR43245:SF55">
    <property type="entry name" value="NAD(P)-BINDING DOMAIN-CONTAINING PROTEIN"/>
    <property type="match status" value="1"/>
</dbReference>
<dbReference type="Gene3D" id="3.40.50.720">
    <property type="entry name" value="NAD(P)-binding Rossmann-like Domain"/>
    <property type="match status" value="1"/>
</dbReference>
<organism evidence="3">
    <name type="scientific">bioreactor metagenome</name>
    <dbReference type="NCBI Taxonomy" id="1076179"/>
    <lineage>
        <taxon>unclassified sequences</taxon>
        <taxon>metagenomes</taxon>
        <taxon>ecological metagenomes</taxon>
    </lineage>
</organism>
<reference evidence="3" key="1">
    <citation type="submission" date="2019-08" db="EMBL/GenBank/DDBJ databases">
        <authorList>
            <person name="Kucharzyk K."/>
            <person name="Murdoch R.W."/>
            <person name="Higgins S."/>
            <person name="Loffler F."/>
        </authorList>
    </citation>
    <scope>NUCLEOTIDE SEQUENCE</scope>
</reference>
<evidence type="ECO:0000313" key="3">
    <source>
        <dbReference type="EMBL" id="MPL94970.1"/>
    </source>
</evidence>
<evidence type="ECO:0000259" key="2">
    <source>
        <dbReference type="Pfam" id="PF14667"/>
    </source>
</evidence>